<gene>
    <name evidence="1" type="ORF">A2731_01775</name>
</gene>
<dbReference type="EMBL" id="MHIC01000017">
    <property type="protein sequence ID" value="OGY45229.1"/>
    <property type="molecule type" value="Genomic_DNA"/>
</dbReference>
<reference evidence="1 2" key="1">
    <citation type="journal article" date="2016" name="Nat. Commun.">
        <title>Thousands of microbial genomes shed light on interconnected biogeochemical processes in an aquifer system.</title>
        <authorList>
            <person name="Anantharaman K."/>
            <person name="Brown C.T."/>
            <person name="Hug L.A."/>
            <person name="Sharon I."/>
            <person name="Castelle C.J."/>
            <person name="Probst A.J."/>
            <person name="Thomas B.C."/>
            <person name="Singh A."/>
            <person name="Wilkins M.J."/>
            <person name="Karaoz U."/>
            <person name="Brodie E.L."/>
            <person name="Williams K.H."/>
            <person name="Hubbard S.S."/>
            <person name="Banfield J.F."/>
        </authorList>
    </citation>
    <scope>NUCLEOTIDE SEQUENCE [LARGE SCALE GENOMIC DNA]</scope>
</reference>
<sequence length="130" mass="15032">MSKQQCKFIKLDGKQCEAWAMVKSDYCFAHNPEVKEKRQSAVSSGGSQKLKRLDEPLPEIKVKDIISVKNLLEDTINRVRAGEMDVRIANALGFLANHFLGALRMEKDWELENRLEKIEKLVLEKRTFRN</sequence>
<accession>A0A1G1XYS1</accession>
<organism evidence="1 2">
    <name type="scientific">Candidatus Buchananbacteria bacterium RIFCSPHIGHO2_01_FULL_39_8</name>
    <dbReference type="NCBI Taxonomy" id="1797533"/>
    <lineage>
        <taxon>Bacteria</taxon>
        <taxon>Candidatus Buchananiibacteriota</taxon>
    </lineage>
</organism>
<name>A0A1G1XYS1_9BACT</name>
<dbReference type="Proteomes" id="UP000176241">
    <property type="component" value="Unassembled WGS sequence"/>
</dbReference>
<proteinExistence type="predicted"/>
<dbReference type="STRING" id="1797533.A2731_01775"/>
<evidence type="ECO:0000313" key="1">
    <source>
        <dbReference type="EMBL" id="OGY45229.1"/>
    </source>
</evidence>
<protein>
    <submittedName>
        <fullName evidence="1">Uncharacterized protein</fullName>
    </submittedName>
</protein>
<comment type="caution">
    <text evidence="1">The sequence shown here is derived from an EMBL/GenBank/DDBJ whole genome shotgun (WGS) entry which is preliminary data.</text>
</comment>
<dbReference type="AlphaFoldDB" id="A0A1G1XYS1"/>
<evidence type="ECO:0000313" key="2">
    <source>
        <dbReference type="Proteomes" id="UP000176241"/>
    </source>
</evidence>